<dbReference type="InterPro" id="IPR013747">
    <property type="entry name" value="ACP_syn_III_C"/>
</dbReference>
<dbReference type="Gene3D" id="3.40.47.10">
    <property type="match status" value="1"/>
</dbReference>
<comment type="subunit">
    <text evidence="9">Homodimer.</text>
</comment>
<dbReference type="Pfam" id="PF08545">
    <property type="entry name" value="ACP_syn_III"/>
    <property type="match status" value="1"/>
</dbReference>
<comment type="function">
    <text evidence="9">Catalyzes the condensation reaction of fatty acid synthesis by the addition to an acyl acceptor of two carbons from malonyl-ACP. Catalyzes the first condensation reaction which initiates fatty acid synthesis and may therefore play a role in governing the total rate of fatty acid production. Possesses both acetoacetyl-ACP synthase and acetyl transacylase activities. Its substrate specificity determines the biosynthesis of branched-chain and/or straight-chain of fatty acids.</text>
</comment>
<comment type="subcellular location">
    <subcellularLocation>
        <location evidence="9">Cytoplasm</location>
    </subcellularLocation>
</comment>
<dbReference type="SUPFAM" id="SSF53901">
    <property type="entry name" value="Thiolase-like"/>
    <property type="match status" value="1"/>
</dbReference>
<dbReference type="GO" id="GO:0044550">
    <property type="term" value="P:secondary metabolite biosynthetic process"/>
    <property type="evidence" value="ECO:0007669"/>
    <property type="project" value="TreeGrafter"/>
</dbReference>
<keyword evidence="6 9" id="KW-0443">Lipid metabolism</keyword>
<dbReference type="HAMAP" id="MF_01815">
    <property type="entry name" value="FabH"/>
    <property type="match status" value="1"/>
</dbReference>
<keyword evidence="7 9" id="KW-0275">Fatty acid biosynthesis</keyword>
<evidence type="ECO:0000259" key="10">
    <source>
        <dbReference type="Pfam" id="PF08541"/>
    </source>
</evidence>
<comment type="pathway">
    <text evidence="9">Lipid metabolism; fatty acid biosynthesis.</text>
</comment>
<dbReference type="GO" id="GO:0004315">
    <property type="term" value="F:3-oxoacyl-[acyl-carrier-protein] synthase activity"/>
    <property type="evidence" value="ECO:0007669"/>
    <property type="project" value="InterPro"/>
</dbReference>
<feature type="active site" evidence="9">
    <location>
        <position position="281"/>
    </location>
</feature>
<keyword evidence="13" id="KW-1185">Reference proteome</keyword>
<keyword evidence="3 9" id="KW-0444">Lipid biosynthesis</keyword>
<dbReference type="InterPro" id="IPR004655">
    <property type="entry name" value="FabH"/>
</dbReference>
<dbReference type="PANTHER" id="PTHR34069">
    <property type="entry name" value="3-OXOACYL-[ACYL-CARRIER-PROTEIN] SYNTHASE 3"/>
    <property type="match status" value="1"/>
</dbReference>
<evidence type="ECO:0000313" key="13">
    <source>
        <dbReference type="Proteomes" id="UP000567795"/>
    </source>
</evidence>
<dbReference type="PANTHER" id="PTHR34069:SF2">
    <property type="entry name" value="BETA-KETOACYL-[ACYL-CARRIER-PROTEIN] SYNTHASE III"/>
    <property type="match status" value="1"/>
</dbReference>
<comment type="domain">
    <text evidence="9">The last Arg residue of the ACP-binding site is essential for the weak association between ACP/AcpP and FabH.</text>
</comment>
<dbReference type="NCBIfam" id="TIGR00747">
    <property type="entry name" value="fabH"/>
    <property type="match status" value="1"/>
</dbReference>
<feature type="domain" description="Beta-ketoacyl-[acyl-carrier-protein] synthase III C-terminal" evidence="10">
    <location>
        <begin position="235"/>
        <end position="324"/>
    </location>
</feature>
<evidence type="ECO:0000256" key="1">
    <source>
        <dbReference type="ARBA" id="ARBA00008642"/>
    </source>
</evidence>
<keyword evidence="2 9" id="KW-0963">Cytoplasm</keyword>
<evidence type="ECO:0000259" key="11">
    <source>
        <dbReference type="Pfam" id="PF08545"/>
    </source>
</evidence>
<keyword evidence="9" id="KW-0511">Multifunctional enzyme</keyword>
<dbReference type="EMBL" id="JACBZD010000001">
    <property type="protein sequence ID" value="NYI04901.1"/>
    <property type="molecule type" value="Genomic_DNA"/>
</dbReference>
<gene>
    <name evidence="9" type="primary">fabH</name>
    <name evidence="12" type="ORF">FHU37_001844</name>
</gene>
<name>A0A853A2A7_9ACTN</name>
<dbReference type="UniPathway" id="UPA00094"/>
<dbReference type="GO" id="GO:0006633">
    <property type="term" value="P:fatty acid biosynthetic process"/>
    <property type="evidence" value="ECO:0007669"/>
    <property type="project" value="UniProtKB-UniRule"/>
</dbReference>
<dbReference type="AlphaFoldDB" id="A0A853A2A7"/>
<comment type="catalytic activity">
    <reaction evidence="9">
        <text>malonyl-[ACP] + acetyl-CoA + H(+) = 3-oxobutanoyl-[ACP] + CO2 + CoA</text>
        <dbReference type="Rhea" id="RHEA:12080"/>
        <dbReference type="Rhea" id="RHEA-COMP:9623"/>
        <dbReference type="Rhea" id="RHEA-COMP:9625"/>
        <dbReference type="ChEBI" id="CHEBI:15378"/>
        <dbReference type="ChEBI" id="CHEBI:16526"/>
        <dbReference type="ChEBI" id="CHEBI:57287"/>
        <dbReference type="ChEBI" id="CHEBI:57288"/>
        <dbReference type="ChEBI" id="CHEBI:78449"/>
        <dbReference type="ChEBI" id="CHEBI:78450"/>
        <dbReference type="EC" id="2.3.1.180"/>
    </reaction>
</comment>
<evidence type="ECO:0000256" key="8">
    <source>
        <dbReference type="ARBA" id="ARBA00023315"/>
    </source>
</evidence>
<sequence length="330" mass="34751">MARAAVLAGLSAYLPPRVVPNAHFADLRLSDEWISTRTGISERRWVQGQSTSDISVEAGAEALKSYGSDDIDLVILATQSPDHFAPSSAPAVASRLGLGGVPAFDLAAACSGFLYGLATASSLIRTGQAERILFIAAETASLYLNPKDRNTAPIFADGAGAVVLRAGEDDEPGSLGGFDLGSDGDLAHLVLVPGGGSRARADGWALDDRAHLVMQGRELFVNAVTRMSESSTKVLEEAGWKPDEVDLVVGHQANRRILEAVGHELGIEPERMYINIDHTGNTVAATIPIALTEAVREGALRPGHRVLLTAFGAGATWGSTLLRWPEISLA</sequence>
<dbReference type="InterPro" id="IPR013751">
    <property type="entry name" value="ACP_syn_III_N"/>
</dbReference>
<protein>
    <recommendedName>
        <fullName evidence="9">Beta-ketoacyl-[acyl-carrier-protein] synthase III</fullName>
        <shortName evidence="9">Beta-ketoacyl-ACP synthase III</shortName>
        <shortName evidence="9">KAS III</shortName>
        <ecNumber evidence="9">2.3.1.180</ecNumber>
    </recommendedName>
    <alternativeName>
        <fullName evidence="9">3-oxoacyl-[acyl-carrier-protein] synthase 3</fullName>
    </alternativeName>
    <alternativeName>
        <fullName evidence="9">3-oxoacyl-[acyl-carrier-protein] synthase III</fullName>
    </alternativeName>
</protein>
<comment type="similarity">
    <text evidence="1 9">Belongs to the thiolase-like superfamily. FabH family.</text>
</comment>
<dbReference type="GO" id="GO:0005737">
    <property type="term" value="C:cytoplasm"/>
    <property type="evidence" value="ECO:0007669"/>
    <property type="project" value="UniProtKB-SubCell"/>
</dbReference>
<keyword evidence="5 9" id="KW-0276">Fatty acid metabolism</keyword>
<feature type="active site" evidence="9">
    <location>
        <position position="251"/>
    </location>
</feature>
<feature type="active site" evidence="9">
    <location>
        <position position="110"/>
    </location>
</feature>
<reference evidence="12 13" key="1">
    <citation type="submission" date="2020-07" db="EMBL/GenBank/DDBJ databases">
        <title>Sequencing the genomes of 1000 actinobacteria strains.</title>
        <authorList>
            <person name="Klenk H.-P."/>
        </authorList>
    </citation>
    <scope>NUCLEOTIDE SEQUENCE [LARGE SCALE GENOMIC DNA]</scope>
    <source>
        <strain evidence="12 13">DSM 42178</strain>
    </source>
</reference>
<evidence type="ECO:0000256" key="6">
    <source>
        <dbReference type="ARBA" id="ARBA00023098"/>
    </source>
</evidence>
<evidence type="ECO:0000256" key="2">
    <source>
        <dbReference type="ARBA" id="ARBA00022490"/>
    </source>
</evidence>
<dbReference type="RefSeq" id="WP_179813732.1">
    <property type="nucleotide sequence ID" value="NZ_JACBZD010000001.1"/>
</dbReference>
<dbReference type="Pfam" id="PF08541">
    <property type="entry name" value="ACP_syn_III_C"/>
    <property type="match status" value="1"/>
</dbReference>
<evidence type="ECO:0000256" key="4">
    <source>
        <dbReference type="ARBA" id="ARBA00022679"/>
    </source>
</evidence>
<dbReference type="GO" id="GO:0033818">
    <property type="term" value="F:beta-ketoacyl-acyl-carrier-protein synthase III activity"/>
    <property type="evidence" value="ECO:0007669"/>
    <property type="project" value="UniProtKB-UniRule"/>
</dbReference>
<dbReference type="NCBIfam" id="NF006829">
    <property type="entry name" value="PRK09352.1"/>
    <property type="match status" value="1"/>
</dbReference>
<dbReference type="Proteomes" id="UP000567795">
    <property type="component" value="Unassembled WGS sequence"/>
</dbReference>
<feature type="domain" description="Beta-ketoacyl-[acyl-carrier-protein] synthase III N-terminal" evidence="11">
    <location>
        <begin position="104"/>
        <end position="184"/>
    </location>
</feature>
<dbReference type="InterPro" id="IPR016039">
    <property type="entry name" value="Thiolase-like"/>
</dbReference>
<feature type="region of interest" description="ACP-binding" evidence="9">
    <location>
        <begin position="252"/>
        <end position="256"/>
    </location>
</feature>
<evidence type="ECO:0000256" key="3">
    <source>
        <dbReference type="ARBA" id="ARBA00022516"/>
    </source>
</evidence>
<evidence type="ECO:0000256" key="5">
    <source>
        <dbReference type="ARBA" id="ARBA00022832"/>
    </source>
</evidence>
<comment type="caution">
    <text evidence="12">The sequence shown here is derived from an EMBL/GenBank/DDBJ whole genome shotgun (WGS) entry which is preliminary data.</text>
</comment>
<evidence type="ECO:0000256" key="7">
    <source>
        <dbReference type="ARBA" id="ARBA00023160"/>
    </source>
</evidence>
<proteinExistence type="inferred from homology"/>
<keyword evidence="8 9" id="KW-0012">Acyltransferase</keyword>
<dbReference type="CDD" id="cd00830">
    <property type="entry name" value="KAS_III"/>
    <property type="match status" value="1"/>
</dbReference>
<dbReference type="EC" id="2.3.1.180" evidence="9"/>
<organism evidence="12 13">
    <name type="scientific">Allostreptomyces psammosilenae</name>
    <dbReference type="NCBI Taxonomy" id="1892865"/>
    <lineage>
        <taxon>Bacteria</taxon>
        <taxon>Bacillati</taxon>
        <taxon>Actinomycetota</taxon>
        <taxon>Actinomycetes</taxon>
        <taxon>Kitasatosporales</taxon>
        <taxon>Streptomycetaceae</taxon>
        <taxon>Allostreptomyces</taxon>
    </lineage>
</organism>
<evidence type="ECO:0000256" key="9">
    <source>
        <dbReference type="HAMAP-Rule" id="MF_01815"/>
    </source>
</evidence>
<accession>A0A853A2A7</accession>
<keyword evidence="4 9" id="KW-0808">Transferase</keyword>
<evidence type="ECO:0000313" key="12">
    <source>
        <dbReference type="EMBL" id="NYI04901.1"/>
    </source>
</evidence>